<dbReference type="InterPro" id="IPR007219">
    <property type="entry name" value="XnlR_reg_dom"/>
</dbReference>
<comment type="caution">
    <text evidence="11">The sequence shown here is derived from an EMBL/GenBank/DDBJ whole genome shotgun (WGS) entry which is preliminary data.</text>
</comment>
<accession>A0A9W9PH58</accession>
<dbReference type="SMART" id="SM00906">
    <property type="entry name" value="Fungal_trans"/>
    <property type="match status" value="1"/>
</dbReference>
<evidence type="ECO:0000256" key="3">
    <source>
        <dbReference type="ARBA" id="ARBA00022833"/>
    </source>
</evidence>
<feature type="region of interest" description="Disordered" evidence="8">
    <location>
        <begin position="16"/>
        <end position="36"/>
    </location>
</feature>
<dbReference type="GO" id="GO:0043565">
    <property type="term" value="F:sequence-specific DNA binding"/>
    <property type="evidence" value="ECO:0007669"/>
    <property type="project" value="TreeGrafter"/>
</dbReference>
<dbReference type="PANTHER" id="PTHR47782:SF12">
    <property type="entry name" value="ZN(II)2CYS6 TRANSCRIPTION FACTOR (EUROFUNG)"/>
    <property type="match status" value="1"/>
</dbReference>
<dbReference type="GO" id="GO:0008270">
    <property type="term" value="F:zinc ion binding"/>
    <property type="evidence" value="ECO:0007669"/>
    <property type="project" value="InterPro"/>
</dbReference>
<organism evidence="11 12">
    <name type="scientific">Penicillium chermesinum</name>
    <dbReference type="NCBI Taxonomy" id="63820"/>
    <lineage>
        <taxon>Eukaryota</taxon>
        <taxon>Fungi</taxon>
        <taxon>Dikarya</taxon>
        <taxon>Ascomycota</taxon>
        <taxon>Pezizomycotina</taxon>
        <taxon>Eurotiomycetes</taxon>
        <taxon>Eurotiomycetidae</taxon>
        <taxon>Eurotiales</taxon>
        <taxon>Aspergillaceae</taxon>
        <taxon>Penicillium</taxon>
    </lineage>
</organism>
<evidence type="ECO:0000313" key="12">
    <source>
        <dbReference type="Proteomes" id="UP001150941"/>
    </source>
</evidence>
<dbReference type="AlphaFoldDB" id="A0A9W9PH58"/>
<keyword evidence="9" id="KW-1133">Transmembrane helix</keyword>
<evidence type="ECO:0000256" key="1">
    <source>
        <dbReference type="ARBA" id="ARBA00004123"/>
    </source>
</evidence>
<evidence type="ECO:0000259" key="10">
    <source>
        <dbReference type="SMART" id="SM00906"/>
    </source>
</evidence>
<evidence type="ECO:0000256" key="7">
    <source>
        <dbReference type="ARBA" id="ARBA00023242"/>
    </source>
</evidence>
<evidence type="ECO:0000256" key="9">
    <source>
        <dbReference type="SAM" id="Phobius"/>
    </source>
</evidence>
<keyword evidence="2" id="KW-0479">Metal-binding</keyword>
<dbReference type="RefSeq" id="XP_058333252.1">
    <property type="nucleotide sequence ID" value="XM_058470111.1"/>
</dbReference>
<evidence type="ECO:0000256" key="8">
    <source>
        <dbReference type="SAM" id="MobiDB-lite"/>
    </source>
</evidence>
<keyword evidence="9" id="KW-0472">Membrane</keyword>
<dbReference type="CDD" id="cd12148">
    <property type="entry name" value="fungal_TF_MHR"/>
    <property type="match status" value="1"/>
</dbReference>
<dbReference type="GO" id="GO:0005634">
    <property type="term" value="C:nucleus"/>
    <property type="evidence" value="ECO:0007669"/>
    <property type="project" value="UniProtKB-SubCell"/>
</dbReference>
<dbReference type="Proteomes" id="UP001150941">
    <property type="component" value="Unassembled WGS sequence"/>
</dbReference>
<evidence type="ECO:0000256" key="5">
    <source>
        <dbReference type="ARBA" id="ARBA00023125"/>
    </source>
</evidence>
<protein>
    <recommendedName>
        <fullName evidence="10">Xylanolytic transcriptional activator regulatory domain-containing protein</fullName>
    </recommendedName>
</protein>
<keyword evidence="5" id="KW-0238">DNA-binding</keyword>
<keyword evidence="7" id="KW-0539">Nucleus</keyword>
<evidence type="ECO:0000256" key="2">
    <source>
        <dbReference type="ARBA" id="ARBA00022723"/>
    </source>
</evidence>
<keyword evidence="9" id="KW-0812">Transmembrane</keyword>
<keyword evidence="3" id="KW-0862">Zinc</keyword>
<evidence type="ECO:0000256" key="6">
    <source>
        <dbReference type="ARBA" id="ARBA00023163"/>
    </source>
</evidence>
<evidence type="ECO:0000256" key="4">
    <source>
        <dbReference type="ARBA" id="ARBA00023015"/>
    </source>
</evidence>
<feature type="domain" description="Xylanolytic transcriptional activator regulatory" evidence="10">
    <location>
        <begin position="223"/>
        <end position="296"/>
    </location>
</feature>
<dbReference type="Pfam" id="PF04082">
    <property type="entry name" value="Fungal_trans"/>
    <property type="match status" value="1"/>
</dbReference>
<dbReference type="PANTHER" id="PTHR47782">
    <property type="entry name" value="ZN(II)2CYS6 TRANSCRIPTION FACTOR (EUROFUNG)-RELATED"/>
    <property type="match status" value="1"/>
</dbReference>
<keyword evidence="4" id="KW-0805">Transcription regulation</keyword>
<dbReference type="GeneID" id="83197414"/>
<dbReference type="EMBL" id="JAPQKS010000002">
    <property type="protein sequence ID" value="KAJ5245831.1"/>
    <property type="molecule type" value="Genomic_DNA"/>
</dbReference>
<keyword evidence="12" id="KW-1185">Reference proteome</keyword>
<name>A0A9W9PH58_9EURO</name>
<reference evidence="11" key="1">
    <citation type="submission" date="2022-11" db="EMBL/GenBank/DDBJ databases">
        <authorList>
            <person name="Petersen C."/>
        </authorList>
    </citation>
    <scope>NUCLEOTIDE SEQUENCE</scope>
    <source>
        <strain evidence="11">IBT 19713</strain>
    </source>
</reference>
<proteinExistence type="predicted"/>
<sequence>MSKDALFDRIEELEAQLRAAERSSPPRPYDHSPDPKWDPLNISISDQLHPDPLKIPFFSNQSLAQEMNQIFEDSVLSTLAAHSPSREYTRADASKDAELGPFFTQSEGGMFIKAYLETMHNQLPFADTMELYNTHDERLGSTVTLAPQDASTRWRYFKLYMVYAIGAATCRISQKSTSVSSKDLLRTALKYKSPLTELRSLQSIEAMLLLTMYNCRVPTSSMVSSMVSAAMRTAITLGLHREAGYTHLKPEESRRQRRLFWSVYLMDRSIARLLDRPFTIGEHEIDVRLPDYEEPSQTFRSRQSFLRDRGTDASEDVFLPIIRLVRLKSQIQTRVRRVGMEVSLLLPEINPLYSALKEFKSSLKSNLSPIDNDWINLQWHNGIRILLQPLLRDLPPDHELIQSCMKASGQMCQFFKGLHQKGYMGFGFVLVSLLFQAGLTLCYCLFKSSQPCSASVANDLGACSSVLFAVAERNQQAQKYRDTWEAVLTKVMGHLDEVSRTNERRMWSFPQSHLEHPYVGNTAGEIEVQPAYMQSTGVDGIDRSLHEVNSLLFPPQGTIVPTRLLEPSYPDILETINDAYYGIQRDGMKQPLRELEAGDILAFGKMSSASVDEENRYELHPGLFDELFASSAG</sequence>
<keyword evidence="6" id="KW-0804">Transcription</keyword>
<reference evidence="11" key="2">
    <citation type="journal article" date="2023" name="IMA Fungus">
        <title>Comparative genomic study of the Penicillium genus elucidates a diverse pangenome and 15 lateral gene transfer events.</title>
        <authorList>
            <person name="Petersen C."/>
            <person name="Sorensen T."/>
            <person name="Nielsen M.R."/>
            <person name="Sondergaard T.E."/>
            <person name="Sorensen J.L."/>
            <person name="Fitzpatrick D.A."/>
            <person name="Frisvad J.C."/>
            <person name="Nielsen K.L."/>
        </authorList>
    </citation>
    <scope>NUCLEOTIDE SEQUENCE</scope>
    <source>
        <strain evidence="11">IBT 19713</strain>
    </source>
</reference>
<evidence type="ECO:0000313" key="11">
    <source>
        <dbReference type="EMBL" id="KAJ5245831.1"/>
    </source>
</evidence>
<dbReference type="GO" id="GO:0006351">
    <property type="term" value="P:DNA-templated transcription"/>
    <property type="evidence" value="ECO:0007669"/>
    <property type="project" value="InterPro"/>
</dbReference>
<gene>
    <name evidence="11" type="ORF">N7468_000814</name>
</gene>
<dbReference type="GO" id="GO:0045944">
    <property type="term" value="P:positive regulation of transcription by RNA polymerase II"/>
    <property type="evidence" value="ECO:0007669"/>
    <property type="project" value="TreeGrafter"/>
</dbReference>
<comment type="subcellular location">
    <subcellularLocation>
        <location evidence="1">Nucleus</location>
    </subcellularLocation>
</comment>
<dbReference type="InterPro" id="IPR052202">
    <property type="entry name" value="Yeast_MetPath_Reg"/>
</dbReference>
<dbReference type="OrthoDB" id="9970124at2759"/>
<dbReference type="GO" id="GO:0000981">
    <property type="term" value="F:DNA-binding transcription factor activity, RNA polymerase II-specific"/>
    <property type="evidence" value="ECO:0007669"/>
    <property type="project" value="TreeGrafter"/>
</dbReference>
<feature type="transmembrane region" description="Helical" evidence="9">
    <location>
        <begin position="423"/>
        <end position="446"/>
    </location>
</feature>